<feature type="binding site" evidence="7">
    <location>
        <position position="149"/>
    </location>
    <ligand>
        <name>Zn(2+)</name>
        <dbReference type="ChEBI" id="CHEBI:29105"/>
        <label>1</label>
    </ligand>
</feature>
<feature type="binding site" evidence="7">
    <location>
        <position position="180"/>
    </location>
    <ligand>
        <name>Zn(2+)</name>
        <dbReference type="ChEBI" id="CHEBI:29105"/>
        <label>2</label>
    </ligand>
</feature>
<evidence type="ECO:0000256" key="3">
    <source>
        <dbReference type="ARBA" id="ARBA00022763"/>
    </source>
</evidence>
<keyword evidence="7" id="KW-0255">Endonuclease</keyword>
<dbReference type="Gene3D" id="3.20.20.150">
    <property type="entry name" value="Divalent-metal-dependent TIM barrel enzymes"/>
    <property type="match status" value="1"/>
</dbReference>
<keyword evidence="6 7" id="KW-0234">DNA repair</keyword>
<dbReference type="InterPro" id="IPR013022">
    <property type="entry name" value="Xyl_isomerase-like_TIM-brl"/>
</dbReference>
<keyword evidence="7" id="KW-0540">Nuclease</keyword>
<dbReference type="GO" id="GO:0003906">
    <property type="term" value="F:DNA-(apurinic or apyrimidinic site) endonuclease activity"/>
    <property type="evidence" value="ECO:0007669"/>
    <property type="project" value="TreeGrafter"/>
</dbReference>
<dbReference type="GO" id="GO:0003677">
    <property type="term" value="F:DNA binding"/>
    <property type="evidence" value="ECO:0007669"/>
    <property type="project" value="InterPro"/>
</dbReference>
<dbReference type="PANTHER" id="PTHR21445">
    <property type="entry name" value="ENDONUCLEASE IV ENDODEOXYRIBONUCLEASE IV"/>
    <property type="match status" value="1"/>
</dbReference>
<comment type="function">
    <text evidence="7">Endonuclease IV plays a role in DNA repair. It cleaves phosphodiester bonds at apurinic or apyrimidinic (AP) sites, generating a 3'-hydroxyl group and a 5'-terminal sugar phosphate.</text>
</comment>
<feature type="binding site" evidence="7">
    <location>
        <position position="183"/>
    </location>
    <ligand>
        <name>Zn(2+)</name>
        <dbReference type="ChEBI" id="CHEBI:29105"/>
        <label>3</label>
    </ligand>
</feature>
<feature type="binding site" evidence="7">
    <location>
        <position position="230"/>
    </location>
    <ligand>
        <name>Zn(2+)</name>
        <dbReference type="ChEBI" id="CHEBI:29105"/>
        <label>3</label>
    </ligand>
</feature>
<evidence type="ECO:0000256" key="1">
    <source>
        <dbReference type="ARBA" id="ARBA00005340"/>
    </source>
</evidence>
<dbReference type="GO" id="GO:0008270">
    <property type="term" value="F:zinc ion binding"/>
    <property type="evidence" value="ECO:0007669"/>
    <property type="project" value="UniProtKB-UniRule"/>
</dbReference>
<evidence type="ECO:0000256" key="6">
    <source>
        <dbReference type="ARBA" id="ARBA00023204"/>
    </source>
</evidence>
<feature type="binding site" evidence="7">
    <location>
        <position position="149"/>
    </location>
    <ligand>
        <name>Zn(2+)</name>
        <dbReference type="ChEBI" id="CHEBI:29105"/>
        <label>2</label>
    </ligand>
</feature>
<keyword evidence="5 7" id="KW-0862">Zinc</keyword>
<dbReference type="PROSITE" id="PS51432">
    <property type="entry name" value="AP_NUCLEASE_F2_4"/>
    <property type="match status" value="1"/>
</dbReference>
<organism evidence="9 10">
    <name type="scientific">Candidatus Roizmanbacteria bacterium CG_4_10_14_0_2_um_filter_39_13</name>
    <dbReference type="NCBI Taxonomy" id="1974825"/>
    <lineage>
        <taxon>Bacteria</taxon>
        <taxon>Candidatus Roizmaniibacteriota</taxon>
    </lineage>
</organism>
<dbReference type="GO" id="GO:0008081">
    <property type="term" value="F:phosphoric diester hydrolase activity"/>
    <property type="evidence" value="ECO:0007669"/>
    <property type="project" value="TreeGrafter"/>
</dbReference>
<dbReference type="InterPro" id="IPR018246">
    <property type="entry name" value="AP_endonuc_F2_Zn_BS"/>
</dbReference>
<accession>A0A2M7TWM8</accession>
<dbReference type="EC" id="3.1.21.2" evidence="7"/>
<comment type="caution">
    <text evidence="9">The sequence shown here is derived from an EMBL/GenBank/DDBJ whole genome shotgun (WGS) entry which is preliminary data.</text>
</comment>
<reference evidence="10" key="1">
    <citation type="submission" date="2017-09" db="EMBL/GenBank/DDBJ databases">
        <title>Depth-based differentiation of microbial function through sediment-hosted aquifers and enrichment of novel symbionts in the deep terrestrial subsurface.</title>
        <authorList>
            <person name="Probst A.J."/>
            <person name="Ladd B."/>
            <person name="Jarett J.K."/>
            <person name="Geller-Mcgrath D.E."/>
            <person name="Sieber C.M.K."/>
            <person name="Emerson J.B."/>
            <person name="Anantharaman K."/>
            <person name="Thomas B.C."/>
            <person name="Malmstrom R."/>
            <person name="Stieglmeier M."/>
            <person name="Klingl A."/>
            <person name="Woyke T."/>
            <person name="Ryan C.M."/>
            <person name="Banfield J.F."/>
        </authorList>
    </citation>
    <scope>NUCLEOTIDE SEQUENCE [LARGE SCALE GENOMIC DNA]</scope>
</reference>
<dbReference type="PROSITE" id="PS00730">
    <property type="entry name" value="AP_NUCLEASE_F2_2"/>
    <property type="match status" value="1"/>
</dbReference>
<dbReference type="Pfam" id="PF01261">
    <property type="entry name" value="AP_endonuc_2"/>
    <property type="match status" value="1"/>
</dbReference>
<dbReference type="PROSITE" id="PS00731">
    <property type="entry name" value="AP_NUCLEASE_F2_3"/>
    <property type="match status" value="1"/>
</dbReference>
<keyword evidence="2 7" id="KW-0479">Metal-binding</keyword>
<feature type="binding site" evidence="7">
    <location>
        <position position="68"/>
    </location>
    <ligand>
        <name>Zn(2+)</name>
        <dbReference type="ChEBI" id="CHEBI:29105"/>
        <label>1</label>
    </ligand>
</feature>
<evidence type="ECO:0000259" key="8">
    <source>
        <dbReference type="Pfam" id="PF01261"/>
    </source>
</evidence>
<dbReference type="FunFam" id="3.20.20.150:FF:000001">
    <property type="entry name" value="Probable endonuclease 4"/>
    <property type="match status" value="1"/>
</dbReference>
<dbReference type="SUPFAM" id="SSF51658">
    <property type="entry name" value="Xylose isomerase-like"/>
    <property type="match status" value="1"/>
</dbReference>
<comment type="catalytic activity">
    <reaction evidence="7">
        <text>Endonucleolytic cleavage to 5'-phosphooligonucleotide end-products.</text>
        <dbReference type="EC" id="3.1.21.2"/>
    </reaction>
</comment>
<keyword evidence="3 7" id="KW-0227">DNA damage</keyword>
<evidence type="ECO:0000256" key="4">
    <source>
        <dbReference type="ARBA" id="ARBA00022801"/>
    </source>
</evidence>
<feature type="domain" description="Xylose isomerase-like TIM barrel" evidence="8">
    <location>
        <begin position="30"/>
        <end position="281"/>
    </location>
</feature>
<dbReference type="InterPro" id="IPR036237">
    <property type="entry name" value="Xyl_isomerase-like_sf"/>
</dbReference>
<protein>
    <recommendedName>
        <fullName evidence="7">Probable endonuclease 4</fullName>
        <ecNumber evidence="7">3.1.21.2</ecNumber>
    </recommendedName>
    <alternativeName>
        <fullName evidence="7">Endodeoxyribonuclease IV</fullName>
    </alternativeName>
    <alternativeName>
        <fullName evidence="7">Endonuclease IV</fullName>
    </alternativeName>
</protein>
<dbReference type="EMBL" id="PFOB01000062">
    <property type="protein sequence ID" value="PIZ62234.1"/>
    <property type="molecule type" value="Genomic_DNA"/>
</dbReference>
<comment type="cofactor">
    <cofactor evidence="7">
        <name>Zn(2+)</name>
        <dbReference type="ChEBI" id="CHEBI:29105"/>
    </cofactor>
    <text evidence="7">Binds 3 Zn(2+) ions.</text>
</comment>
<evidence type="ECO:0000256" key="7">
    <source>
        <dbReference type="HAMAP-Rule" id="MF_00152"/>
    </source>
</evidence>
<comment type="similarity">
    <text evidence="1 7">Belongs to the AP endonuclease 2 family.</text>
</comment>
<dbReference type="InterPro" id="IPR001719">
    <property type="entry name" value="AP_endonuc_2"/>
</dbReference>
<dbReference type="NCBIfam" id="TIGR00587">
    <property type="entry name" value="nfo"/>
    <property type="match status" value="1"/>
</dbReference>
<dbReference type="GO" id="GO:0006284">
    <property type="term" value="P:base-excision repair"/>
    <property type="evidence" value="ECO:0007669"/>
    <property type="project" value="TreeGrafter"/>
</dbReference>
<gene>
    <name evidence="7" type="primary">nfo</name>
    <name evidence="9" type="ORF">COY16_04890</name>
</gene>
<dbReference type="PROSITE" id="PS00729">
    <property type="entry name" value="AP_NUCLEASE_F2_1"/>
    <property type="match status" value="1"/>
</dbReference>
<name>A0A2M7TWM8_9BACT</name>
<feature type="binding site" evidence="7">
    <location>
        <position position="262"/>
    </location>
    <ligand>
        <name>Zn(2+)</name>
        <dbReference type="ChEBI" id="CHEBI:29105"/>
        <label>2</label>
    </ligand>
</feature>
<dbReference type="SMART" id="SM00518">
    <property type="entry name" value="AP2Ec"/>
    <property type="match status" value="1"/>
</dbReference>
<feature type="binding site" evidence="7">
    <location>
        <position position="217"/>
    </location>
    <ligand>
        <name>Zn(2+)</name>
        <dbReference type="ChEBI" id="CHEBI:29105"/>
        <label>2</label>
    </ligand>
</feature>
<dbReference type="Proteomes" id="UP000228503">
    <property type="component" value="Unassembled WGS sequence"/>
</dbReference>
<feature type="binding site" evidence="7">
    <location>
        <position position="107"/>
    </location>
    <ligand>
        <name>Zn(2+)</name>
        <dbReference type="ChEBI" id="CHEBI:29105"/>
        <label>1</label>
    </ligand>
</feature>
<proteinExistence type="inferred from homology"/>
<dbReference type="HAMAP" id="MF_00152">
    <property type="entry name" value="Nfo"/>
    <property type="match status" value="1"/>
</dbReference>
<evidence type="ECO:0000256" key="2">
    <source>
        <dbReference type="ARBA" id="ARBA00022723"/>
    </source>
</evidence>
<evidence type="ECO:0000313" key="9">
    <source>
        <dbReference type="EMBL" id="PIZ62234.1"/>
    </source>
</evidence>
<dbReference type="PANTHER" id="PTHR21445:SF0">
    <property type="entry name" value="APURINIC-APYRIMIDINIC ENDONUCLEASE"/>
    <property type="match status" value="1"/>
</dbReference>
<evidence type="ECO:0000313" key="10">
    <source>
        <dbReference type="Proteomes" id="UP000228503"/>
    </source>
</evidence>
<evidence type="ECO:0000256" key="5">
    <source>
        <dbReference type="ARBA" id="ARBA00022833"/>
    </source>
</evidence>
<keyword evidence="4 7" id="KW-0378">Hydrolase</keyword>
<feature type="binding site" evidence="7">
    <location>
        <position position="232"/>
    </location>
    <ligand>
        <name>Zn(2+)</name>
        <dbReference type="ChEBI" id="CHEBI:29105"/>
        <label>3</label>
    </ligand>
</feature>
<dbReference type="GO" id="GO:0008833">
    <property type="term" value="F:deoxyribonuclease IV (phage-T4-induced) activity"/>
    <property type="evidence" value="ECO:0007669"/>
    <property type="project" value="UniProtKB-UniRule"/>
</dbReference>
<dbReference type="CDD" id="cd00019">
    <property type="entry name" value="AP2Ec"/>
    <property type="match status" value="1"/>
</dbReference>
<dbReference type="AlphaFoldDB" id="A0A2M7TWM8"/>
<sequence length="287" mass="32314">MHHNIGAHLSISGGFHKALESIKKKEGNCLQIFSSSPRTWQVATLSKEDISIFIQRKHSLQIDPIFFHAMYLINLADPGQTGEKSINALVHELSLAPQLEIMGSIVHTGSFKSKDKSLSCRDKANYPVLLKNIKIVLDNSPKESLLILENAGNRKIGQIIDQLAEIIEDVGNDRIRICLDTCHLHAAGYDLSTNESFEQFIDEFDQKIGIHKLAVVHMNDSRDLRGDLRDRHENIGEGHVGIEVFDHFINNSRTKNIPFIIETPGFDNKGPDKKNIDILKKLIQEEV</sequence>